<name>A0A1A9WHT2_9MUSC</name>
<protein>
    <recommendedName>
        <fullName evidence="4">Kinetochore protein Spc24</fullName>
    </recommendedName>
</protein>
<evidence type="ECO:0008006" key="4">
    <source>
        <dbReference type="Google" id="ProtNLM"/>
    </source>
</evidence>
<keyword evidence="1" id="KW-0175">Coiled coil</keyword>
<feature type="coiled-coil region" evidence="1">
    <location>
        <begin position="38"/>
        <end position="100"/>
    </location>
</feature>
<keyword evidence="3" id="KW-1185">Reference proteome</keyword>
<evidence type="ECO:0000313" key="2">
    <source>
        <dbReference type="EnsemblMetazoa" id="GBRI020319-PA"/>
    </source>
</evidence>
<dbReference type="VEuPathDB" id="VectorBase:GBRI020319"/>
<accession>A0A1A9WHT2</accession>
<evidence type="ECO:0000313" key="3">
    <source>
        <dbReference type="Proteomes" id="UP000091820"/>
    </source>
</evidence>
<dbReference type="EnsemblMetazoa" id="GBRI020319-RA">
    <property type="protein sequence ID" value="GBRI020319-PA"/>
    <property type="gene ID" value="GBRI020319"/>
</dbReference>
<reference evidence="3" key="1">
    <citation type="submission" date="2014-03" db="EMBL/GenBank/DDBJ databases">
        <authorList>
            <person name="Aksoy S."/>
            <person name="Warren W."/>
            <person name="Wilson R.K."/>
        </authorList>
    </citation>
    <scope>NUCLEOTIDE SEQUENCE [LARGE SCALE GENOMIC DNA]</scope>
    <source>
        <strain evidence="3">IAEA</strain>
    </source>
</reference>
<dbReference type="AlphaFoldDB" id="A0A1A9WHT2"/>
<dbReference type="Proteomes" id="UP000091820">
    <property type="component" value="Unassembled WGS sequence"/>
</dbReference>
<evidence type="ECO:0000256" key="1">
    <source>
        <dbReference type="SAM" id="Coils"/>
    </source>
</evidence>
<reference evidence="2" key="2">
    <citation type="submission" date="2020-05" db="UniProtKB">
        <authorList>
            <consortium name="EnsemblMetazoa"/>
        </authorList>
    </citation>
    <scope>IDENTIFICATION</scope>
    <source>
        <strain evidence="2">IAEA</strain>
    </source>
</reference>
<proteinExistence type="predicted"/>
<sequence length="185" mass="22308">MNKDAIIKRLKSMEREKCEIMKMEIDFVRKFKKFLHMLNKMKKIINKKNHELSLYKNEVENLEHYIKELKEFVQAKDEDINKLQEQLEKLQIEEDEKHLITIDQIRSLKEITKTYINFEALPDHVQGTIVKETTEGDDEWHSFRISTAMHTEDEIQKILAELIEYQSPYKEQWDDLILGVLRESK</sequence>
<organism evidence="2 3">
    <name type="scientific">Glossina brevipalpis</name>
    <dbReference type="NCBI Taxonomy" id="37001"/>
    <lineage>
        <taxon>Eukaryota</taxon>
        <taxon>Metazoa</taxon>
        <taxon>Ecdysozoa</taxon>
        <taxon>Arthropoda</taxon>
        <taxon>Hexapoda</taxon>
        <taxon>Insecta</taxon>
        <taxon>Pterygota</taxon>
        <taxon>Neoptera</taxon>
        <taxon>Endopterygota</taxon>
        <taxon>Diptera</taxon>
        <taxon>Brachycera</taxon>
        <taxon>Muscomorpha</taxon>
        <taxon>Hippoboscoidea</taxon>
        <taxon>Glossinidae</taxon>
        <taxon>Glossina</taxon>
    </lineage>
</organism>